<evidence type="ECO:0000313" key="2">
    <source>
        <dbReference type="EMBL" id="GAV06877.1"/>
    </source>
</evidence>
<comment type="caution">
    <text evidence="2">The sequence shown here is derived from an EMBL/GenBank/DDBJ whole genome shotgun (WGS) entry which is preliminary data.</text>
</comment>
<protein>
    <recommendedName>
        <fullName evidence="4">MAM domain-containing protein</fullName>
    </recommendedName>
</protein>
<accession>A0A1D1VZT4</accession>
<evidence type="ECO:0008006" key="4">
    <source>
        <dbReference type="Google" id="ProtNLM"/>
    </source>
</evidence>
<dbReference type="Proteomes" id="UP000186922">
    <property type="component" value="Unassembled WGS sequence"/>
</dbReference>
<keyword evidence="3" id="KW-1185">Reference proteome</keyword>
<reference evidence="2 3" key="1">
    <citation type="journal article" date="2016" name="Nat. Commun.">
        <title>Extremotolerant tardigrade genome and improved radiotolerance of human cultured cells by tardigrade-unique protein.</title>
        <authorList>
            <person name="Hashimoto T."/>
            <person name="Horikawa D.D."/>
            <person name="Saito Y."/>
            <person name="Kuwahara H."/>
            <person name="Kozuka-Hata H."/>
            <person name="Shin-I T."/>
            <person name="Minakuchi Y."/>
            <person name="Ohishi K."/>
            <person name="Motoyama A."/>
            <person name="Aizu T."/>
            <person name="Enomoto A."/>
            <person name="Kondo K."/>
            <person name="Tanaka S."/>
            <person name="Hara Y."/>
            <person name="Koshikawa S."/>
            <person name="Sagara H."/>
            <person name="Miura T."/>
            <person name="Yokobori S."/>
            <person name="Miyagawa K."/>
            <person name="Suzuki Y."/>
            <person name="Kubo T."/>
            <person name="Oyama M."/>
            <person name="Kohara Y."/>
            <person name="Fujiyama A."/>
            <person name="Arakawa K."/>
            <person name="Katayama T."/>
            <person name="Toyoda A."/>
            <person name="Kunieda T."/>
        </authorList>
    </citation>
    <scope>NUCLEOTIDE SEQUENCE [LARGE SCALE GENOMIC DNA]</scope>
    <source>
        <strain evidence="2 3">YOKOZUNA-1</strain>
    </source>
</reference>
<organism evidence="2 3">
    <name type="scientific">Ramazzottius varieornatus</name>
    <name type="common">Water bear</name>
    <name type="synonym">Tardigrade</name>
    <dbReference type="NCBI Taxonomy" id="947166"/>
    <lineage>
        <taxon>Eukaryota</taxon>
        <taxon>Metazoa</taxon>
        <taxon>Ecdysozoa</taxon>
        <taxon>Tardigrada</taxon>
        <taxon>Eutardigrada</taxon>
        <taxon>Parachela</taxon>
        <taxon>Hypsibioidea</taxon>
        <taxon>Ramazzottiidae</taxon>
        <taxon>Ramazzottius</taxon>
    </lineage>
</organism>
<name>A0A1D1VZT4_RAMVA</name>
<feature type="chain" id="PRO_5008899049" description="MAM domain-containing protein" evidence="1">
    <location>
        <begin position="29"/>
        <end position="262"/>
    </location>
</feature>
<keyword evidence="1" id="KW-0732">Signal</keyword>
<evidence type="ECO:0000313" key="3">
    <source>
        <dbReference type="Proteomes" id="UP000186922"/>
    </source>
</evidence>
<dbReference type="EMBL" id="BDGG01000014">
    <property type="protein sequence ID" value="GAV06877.1"/>
    <property type="molecule type" value="Genomic_DNA"/>
</dbReference>
<evidence type="ECO:0000256" key="1">
    <source>
        <dbReference type="SAM" id="SignalP"/>
    </source>
</evidence>
<dbReference type="AlphaFoldDB" id="A0A1D1VZT4"/>
<feature type="signal peptide" evidence="1">
    <location>
        <begin position="1"/>
        <end position="28"/>
    </location>
</feature>
<proteinExistence type="predicted"/>
<sequence>MVPARSRLLALVLKLCSIWLYTVKAGQARDVSECVLRTVCQNDYYSDPSRYQKTDKTSALSCSFSRSLGVYDITDPPAYRRLPKCGGNGKEWTTPSHTSYQFVASQWSKATRYMDTVASNCTAVNRDSSGQNYHAWLRTGLFNGSSDGCSCFRLTVSFLFSGNSQPWDQLEVYFANVNDNGQEEDRVLLWKYTMNAVDSGGLQREITSFFARRNSFYIYFEAKHQKCDGSSIHLTAVTTTVGKSNMLKQAISPEVFLTSVLT</sequence>
<gene>
    <name evidence="2" type="primary">RvY_16791-1</name>
    <name evidence="2" type="synonym">RvY_16791.1</name>
    <name evidence="2" type="ORF">RvY_16791</name>
</gene>